<feature type="region of interest" description="Disordered" evidence="6">
    <location>
        <begin position="229"/>
        <end position="272"/>
    </location>
</feature>
<dbReference type="Pfam" id="PF00319">
    <property type="entry name" value="SRF-TF"/>
    <property type="match status" value="1"/>
</dbReference>
<dbReference type="CDD" id="cd00266">
    <property type="entry name" value="MADS_SRF_like"/>
    <property type="match status" value="1"/>
</dbReference>
<evidence type="ECO:0000313" key="9">
    <source>
        <dbReference type="Proteomes" id="UP000467841"/>
    </source>
</evidence>
<organism evidence="8 9">
    <name type="scientific">Microthlaspi erraticum</name>
    <dbReference type="NCBI Taxonomy" id="1685480"/>
    <lineage>
        <taxon>Eukaryota</taxon>
        <taxon>Viridiplantae</taxon>
        <taxon>Streptophyta</taxon>
        <taxon>Embryophyta</taxon>
        <taxon>Tracheophyta</taxon>
        <taxon>Spermatophyta</taxon>
        <taxon>Magnoliopsida</taxon>
        <taxon>eudicotyledons</taxon>
        <taxon>Gunneridae</taxon>
        <taxon>Pentapetalae</taxon>
        <taxon>rosids</taxon>
        <taxon>malvids</taxon>
        <taxon>Brassicales</taxon>
        <taxon>Brassicaceae</taxon>
        <taxon>Coluteocarpeae</taxon>
        <taxon>Microthlaspi</taxon>
    </lineage>
</organism>
<dbReference type="GO" id="GO:0046983">
    <property type="term" value="F:protein dimerization activity"/>
    <property type="evidence" value="ECO:0007669"/>
    <property type="project" value="InterPro"/>
</dbReference>
<dbReference type="PANTHER" id="PTHR11945:SF387">
    <property type="entry name" value="AGAMOUS-LIKE MADS-BOX PROTEIN AGL80"/>
    <property type="match status" value="1"/>
</dbReference>
<dbReference type="PRINTS" id="PR00404">
    <property type="entry name" value="MADSDOMAIN"/>
</dbReference>
<feature type="compositionally biased region" description="Basic residues" evidence="6">
    <location>
        <begin position="261"/>
        <end position="271"/>
    </location>
</feature>
<dbReference type="EMBL" id="CACVBM020001706">
    <property type="protein sequence ID" value="CAA7057716.1"/>
    <property type="molecule type" value="Genomic_DNA"/>
</dbReference>
<evidence type="ECO:0000259" key="7">
    <source>
        <dbReference type="PROSITE" id="PS50066"/>
    </source>
</evidence>
<dbReference type="OrthoDB" id="779403at2759"/>
<dbReference type="Gene3D" id="3.40.1810.10">
    <property type="entry name" value="Transcription factor, MADS-box"/>
    <property type="match status" value="1"/>
</dbReference>
<dbReference type="PROSITE" id="PS50066">
    <property type="entry name" value="MADS_BOX_2"/>
    <property type="match status" value="1"/>
</dbReference>
<dbReference type="InterPro" id="IPR002100">
    <property type="entry name" value="TF_MADSbox"/>
</dbReference>
<dbReference type="Proteomes" id="UP000467841">
    <property type="component" value="Unassembled WGS sequence"/>
</dbReference>
<keyword evidence="5" id="KW-0539">Nucleus</keyword>
<feature type="compositionally biased region" description="Low complexity" evidence="6">
    <location>
        <begin position="238"/>
        <end position="259"/>
    </location>
</feature>
<gene>
    <name evidence="8" type="ORF">MERR_LOCUS44952</name>
</gene>
<sequence length="293" mass="33215">MTRSKVKLAYISNDCKRKSTFRKRNKGLLKKVNELSTLCGVSACAIVYSPYTTNPDVWPSNAGVHSVISEFRGLPVLDQQKKMLDQEAFIRQRITKASEHLKKVSKENREREMTELMFQWLKGNVGRFHLNIVDLNDLGFMIDQKLKDLNRRIDVLGYPAAMEVGEPSNAAAAAAALFNSIQQQQQIPPPGAPNVGLYEQPWNQTQNQYQQQSFVEMMNEQMGFQFMGHNHHHHHHQPQQQQIPGDSSIAPAAASSSSAKPRYRAKPHHQPHLVPIGFSRVDYEVVGQHLART</sequence>
<dbReference type="AlphaFoldDB" id="A0A6D2KLA0"/>
<accession>A0A6D2KLA0</accession>
<feature type="domain" description="MADS-box" evidence="7">
    <location>
        <begin position="1"/>
        <end position="49"/>
    </location>
</feature>
<dbReference type="GO" id="GO:0005634">
    <property type="term" value="C:nucleus"/>
    <property type="evidence" value="ECO:0007669"/>
    <property type="project" value="UniProtKB-SubCell"/>
</dbReference>
<dbReference type="SUPFAM" id="SSF55455">
    <property type="entry name" value="SRF-like"/>
    <property type="match status" value="1"/>
</dbReference>
<dbReference type="PANTHER" id="PTHR11945">
    <property type="entry name" value="MADS BOX PROTEIN"/>
    <property type="match status" value="1"/>
</dbReference>
<keyword evidence="3" id="KW-0238">DNA-binding</keyword>
<keyword evidence="4" id="KW-0804">Transcription</keyword>
<comment type="subcellular location">
    <subcellularLocation>
        <location evidence="1">Nucleus</location>
    </subcellularLocation>
</comment>
<reference evidence="8" key="1">
    <citation type="submission" date="2020-01" db="EMBL/GenBank/DDBJ databases">
        <authorList>
            <person name="Mishra B."/>
        </authorList>
    </citation>
    <scope>NUCLEOTIDE SEQUENCE [LARGE SCALE GENOMIC DNA]</scope>
</reference>
<dbReference type="InterPro" id="IPR036879">
    <property type="entry name" value="TF_MADSbox_sf"/>
</dbReference>
<name>A0A6D2KLA0_9BRAS</name>
<evidence type="ECO:0000256" key="4">
    <source>
        <dbReference type="ARBA" id="ARBA00023163"/>
    </source>
</evidence>
<keyword evidence="2" id="KW-0805">Transcription regulation</keyword>
<protein>
    <recommendedName>
        <fullName evidence="7">MADS-box domain-containing protein</fullName>
    </recommendedName>
</protein>
<keyword evidence="9" id="KW-1185">Reference proteome</keyword>
<evidence type="ECO:0000256" key="3">
    <source>
        <dbReference type="ARBA" id="ARBA00023125"/>
    </source>
</evidence>
<evidence type="ECO:0000256" key="1">
    <source>
        <dbReference type="ARBA" id="ARBA00004123"/>
    </source>
</evidence>
<dbReference type="GO" id="GO:0000981">
    <property type="term" value="F:DNA-binding transcription factor activity, RNA polymerase II-specific"/>
    <property type="evidence" value="ECO:0007669"/>
    <property type="project" value="InterPro"/>
</dbReference>
<evidence type="ECO:0000313" key="8">
    <source>
        <dbReference type="EMBL" id="CAA7057716.1"/>
    </source>
</evidence>
<dbReference type="GO" id="GO:0045944">
    <property type="term" value="P:positive regulation of transcription by RNA polymerase II"/>
    <property type="evidence" value="ECO:0007669"/>
    <property type="project" value="InterPro"/>
</dbReference>
<dbReference type="SMART" id="SM00432">
    <property type="entry name" value="MADS"/>
    <property type="match status" value="1"/>
</dbReference>
<evidence type="ECO:0000256" key="6">
    <source>
        <dbReference type="SAM" id="MobiDB-lite"/>
    </source>
</evidence>
<evidence type="ECO:0000256" key="5">
    <source>
        <dbReference type="ARBA" id="ARBA00023242"/>
    </source>
</evidence>
<dbReference type="InterPro" id="IPR033897">
    <property type="entry name" value="SRF-like_MADS-box"/>
</dbReference>
<dbReference type="GO" id="GO:0000978">
    <property type="term" value="F:RNA polymerase II cis-regulatory region sequence-specific DNA binding"/>
    <property type="evidence" value="ECO:0007669"/>
    <property type="project" value="TreeGrafter"/>
</dbReference>
<comment type="caution">
    <text evidence="8">The sequence shown here is derived from an EMBL/GenBank/DDBJ whole genome shotgun (WGS) entry which is preliminary data.</text>
</comment>
<evidence type="ECO:0000256" key="2">
    <source>
        <dbReference type="ARBA" id="ARBA00023015"/>
    </source>
</evidence>
<dbReference type="FunFam" id="3.40.1810.10:FF:000018">
    <property type="entry name" value="agamous-like MADS-box protein AGL80"/>
    <property type="match status" value="1"/>
</dbReference>
<proteinExistence type="predicted"/>